<keyword evidence="6" id="KW-0028">Amino-acid biosynthesis</keyword>
<dbReference type="FunFam" id="3.40.640.10:FF:000009">
    <property type="entry name" value="Cystathionine gamma-synthase homolog"/>
    <property type="match status" value="1"/>
</dbReference>
<evidence type="ECO:0000256" key="2">
    <source>
        <dbReference type="ARBA" id="ARBA00005038"/>
    </source>
</evidence>
<sequence length="388" mass="42707">MDLGTKAIHVGQEPDEATGAVIPPISLSTTFAQLAPGTPRSHYDYARSNNPTRENLERCIAALEEAEFAFVFSSGLGATTTLLHLLSSGDHVICIDDVYGGTQRYFRNVAARFGVTFSFIDFEGDAYPKALAEHPNTRMVWLESPTNPTLRVTDIAMVAKQTPPRVLLVVDNTFMTPYCQQPLKLGAHIVMHSMSKYLNGHSDVIMGAVALRDRALADRLRYLQNALGAVPSAFDCYLVHRGLKTLAVRMERHCDNAMKIAEWLEQRSRMEPKRIHRVIYPGLASHPQHEVAKRNAARPGAFGGMIAFSMDNAAECLSRMRLSTLAESLGGVESLIEVPALMTHQSVPAAERERLGIDERLVRWSVGIEAVGDLLRDLQDALDASNAS</sequence>
<dbReference type="GO" id="GO:0019343">
    <property type="term" value="P:cysteine biosynthetic process via cystathionine"/>
    <property type="evidence" value="ECO:0007669"/>
    <property type="project" value="TreeGrafter"/>
</dbReference>
<proteinExistence type="inferred from homology"/>
<evidence type="ECO:0000256" key="3">
    <source>
        <dbReference type="ARBA" id="ARBA00009077"/>
    </source>
</evidence>
<dbReference type="AlphaFoldDB" id="M1VMM5"/>
<dbReference type="KEGG" id="cme:CYME_CMT389C"/>
<organism evidence="10 11">
    <name type="scientific">Cyanidioschyzon merolae (strain NIES-3377 / 10D)</name>
    <name type="common">Unicellular red alga</name>
    <dbReference type="NCBI Taxonomy" id="280699"/>
    <lineage>
        <taxon>Eukaryota</taxon>
        <taxon>Rhodophyta</taxon>
        <taxon>Bangiophyceae</taxon>
        <taxon>Cyanidiales</taxon>
        <taxon>Cyanidiaceae</taxon>
        <taxon>Cyanidioschyzon</taxon>
    </lineage>
</organism>
<keyword evidence="11" id="KW-1185">Reference proteome</keyword>
<evidence type="ECO:0000256" key="6">
    <source>
        <dbReference type="ARBA" id="ARBA00023192"/>
    </source>
</evidence>
<comment type="cofactor">
    <cofactor evidence="1 9">
        <name>pyridoxal 5'-phosphate</name>
        <dbReference type="ChEBI" id="CHEBI:597326"/>
    </cofactor>
</comment>
<dbReference type="PANTHER" id="PTHR11808:SF15">
    <property type="entry name" value="CYSTATHIONINE GAMMA-LYASE"/>
    <property type="match status" value="1"/>
</dbReference>
<keyword evidence="6" id="KW-0198">Cysteine biosynthesis</keyword>
<name>M1VMM5_CYAM1</name>
<dbReference type="GeneID" id="16998136"/>
<evidence type="ECO:0000256" key="5">
    <source>
        <dbReference type="ARBA" id="ARBA00022898"/>
    </source>
</evidence>
<dbReference type="InterPro" id="IPR000277">
    <property type="entry name" value="Cys/Met-Metab_PyrdxlP-dep_enz"/>
</dbReference>
<dbReference type="InterPro" id="IPR015422">
    <property type="entry name" value="PyrdxlP-dep_Trfase_small"/>
</dbReference>
<comment type="pathway">
    <text evidence="2">Amino-acid biosynthesis; L-cysteine biosynthesis; L-cysteine from L-homocysteine and L-serine: step 2/2.</text>
</comment>
<dbReference type="InterPro" id="IPR015421">
    <property type="entry name" value="PyrdxlP-dep_Trfase_major"/>
</dbReference>
<evidence type="ECO:0000313" key="10">
    <source>
        <dbReference type="EMBL" id="BAM83338.1"/>
    </source>
</evidence>
<accession>M1VMM5</accession>
<evidence type="ECO:0000256" key="1">
    <source>
        <dbReference type="ARBA" id="ARBA00001933"/>
    </source>
</evidence>
<dbReference type="Gene3D" id="3.40.640.10">
    <property type="entry name" value="Type I PLP-dependent aspartate aminotransferase-like (Major domain)"/>
    <property type="match status" value="1"/>
</dbReference>
<dbReference type="Proteomes" id="UP000007014">
    <property type="component" value="Chromosome 20"/>
</dbReference>
<dbReference type="CDD" id="cd00614">
    <property type="entry name" value="CGS_like"/>
    <property type="match status" value="1"/>
</dbReference>
<dbReference type="Gramene" id="CMT389CT">
    <property type="protein sequence ID" value="CMT389CT"/>
    <property type="gene ID" value="CMT389C"/>
</dbReference>
<dbReference type="GO" id="GO:0004123">
    <property type="term" value="F:cystathionine gamma-lyase activity"/>
    <property type="evidence" value="ECO:0007669"/>
    <property type="project" value="TreeGrafter"/>
</dbReference>
<dbReference type="eggNOG" id="KOG0053">
    <property type="taxonomic scope" value="Eukaryota"/>
</dbReference>
<dbReference type="Pfam" id="PF01053">
    <property type="entry name" value="Cys_Met_Meta_PP"/>
    <property type="match status" value="1"/>
</dbReference>
<dbReference type="GO" id="GO:0030170">
    <property type="term" value="F:pyridoxal phosphate binding"/>
    <property type="evidence" value="ECO:0007669"/>
    <property type="project" value="InterPro"/>
</dbReference>
<dbReference type="OrthoDB" id="3512640at2759"/>
<dbReference type="Gene3D" id="3.90.1150.10">
    <property type="entry name" value="Aspartate Aminotransferase, domain 1"/>
    <property type="match status" value="1"/>
</dbReference>
<dbReference type="HOGENOM" id="CLU_018986_2_3_1"/>
<evidence type="ECO:0000256" key="9">
    <source>
        <dbReference type="RuleBase" id="RU362118"/>
    </source>
</evidence>
<reference evidence="10 11" key="2">
    <citation type="journal article" date="2007" name="BMC Biol.">
        <title>A 100%-complete sequence reveals unusually simple genomic features in the hot-spring red alga Cyanidioschyzon merolae.</title>
        <authorList>
            <person name="Nozaki H."/>
            <person name="Takano H."/>
            <person name="Misumi O."/>
            <person name="Terasawa K."/>
            <person name="Matsuzaki M."/>
            <person name="Maruyama S."/>
            <person name="Nishida K."/>
            <person name="Yagisawa F."/>
            <person name="Yoshida Y."/>
            <person name="Fujiwara T."/>
            <person name="Takio S."/>
            <person name="Tamura K."/>
            <person name="Chung S.J."/>
            <person name="Nakamura S."/>
            <person name="Kuroiwa H."/>
            <person name="Tanaka K."/>
            <person name="Sato N."/>
            <person name="Kuroiwa T."/>
        </authorList>
    </citation>
    <scope>NUCLEOTIDE SEQUENCE [LARGE SCALE GENOMIC DNA]</scope>
    <source>
        <strain evidence="10 11">10D</strain>
    </source>
</reference>
<dbReference type="GO" id="GO:0019346">
    <property type="term" value="P:transsulfuration"/>
    <property type="evidence" value="ECO:0007669"/>
    <property type="project" value="InterPro"/>
</dbReference>
<evidence type="ECO:0000256" key="8">
    <source>
        <dbReference type="PIRSR" id="PIRSR001434-2"/>
    </source>
</evidence>
<reference evidence="10 11" key="1">
    <citation type="journal article" date="2004" name="Nature">
        <title>Genome sequence of the ultrasmall unicellular red alga Cyanidioschyzon merolae 10D.</title>
        <authorList>
            <person name="Matsuzaki M."/>
            <person name="Misumi O."/>
            <person name="Shin-i T."/>
            <person name="Maruyama S."/>
            <person name="Takahara M."/>
            <person name="Miyagishima S."/>
            <person name="Mori T."/>
            <person name="Nishida K."/>
            <person name="Yagisawa F."/>
            <person name="Nishida K."/>
            <person name="Yoshida Y."/>
            <person name="Nishimura Y."/>
            <person name="Nakao S."/>
            <person name="Kobayashi T."/>
            <person name="Momoyama Y."/>
            <person name="Higashiyama T."/>
            <person name="Minoda A."/>
            <person name="Sano M."/>
            <person name="Nomoto H."/>
            <person name="Oishi K."/>
            <person name="Hayashi H."/>
            <person name="Ohta F."/>
            <person name="Nishizaka S."/>
            <person name="Haga S."/>
            <person name="Miura S."/>
            <person name="Morishita T."/>
            <person name="Kabeya Y."/>
            <person name="Terasawa K."/>
            <person name="Suzuki Y."/>
            <person name="Ishii Y."/>
            <person name="Asakawa S."/>
            <person name="Takano H."/>
            <person name="Ohta N."/>
            <person name="Kuroiwa H."/>
            <person name="Tanaka K."/>
            <person name="Shimizu N."/>
            <person name="Sugano S."/>
            <person name="Sato N."/>
            <person name="Nozaki H."/>
            <person name="Ogasawara N."/>
            <person name="Kohara Y."/>
            <person name="Kuroiwa T."/>
        </authorList>
    </citation>
    <scope>NUCLEOTIDE SEQUENCE [LARGE SCALE GENOMIC DNA]</scope>
    <source>
        <strain evidence="10 11">10D</strain>
    </source>
</reference>
<dbReference type="RefSeq" id="XP_005539374.1">
    <property type="nucleotide sequence ID" value="XM_005539317.1"/>
</dbReference>
<feature type="modified residue" description="N6-(pyridoxal phosphate)lysine" evidence="8">
    <location>
        <position position="196"/>
    </location>
</feature>
<comment type="similarity">
    <text evidence="3 9">Belongs to the trans-sulfuration enzymes family.</text>
</comment>
<dbReference type="PIRSF" id="PIRSF001434">
    <property type="entry name" value="CGS"/>
    <property type="match status" value="1"/>
</dbReference>
<dbReference type="EC" id="4.4.1.1" evidence="4"/>
<dbReference type="EMBL" id="AP006502">
    <property type="protein sequence ID" value="BAM83338.1"/>
    <property type="molecule type" value="Genomic_DNA"/>
</dbReference>
<protein>
    <recommendedName>
        <fullName evidence="4">cystathionine gamma-lyase</fullName>
        <ecNumber evidence="4">4.4.1.1</ecNumber>
    </recommendedName>
    <alternativeName>
        <fullName evidence="7">Gamma-cystathionase</fullName>
    </alternativeName>
</protein>
<gene>
    <name evidence="10" type="ORF">CYME_CMT389C</name>
</gene>
<dbReference type="STRING" id="280699.M1VMM5"/>
<dbReference type="InterPro" id="IPR015424">
    <property type="entry name" value="PyrdxlP-dep_Trfase"/>
</dbReference>
<evidence type="ECO:0000313" key="11">
    <source>
        <dbReference type="Proteomes" id="UP000007014"/>
    </source>
</evidence>
<evidence type="ECO:0000256" key="4">
    <source>
        <dbReference type="ARBA" id="ARBA00012085"/>
    </source>
</evidence>
<dbReference type="GO" id="GO:0005737">
    <property type="term" value="C:cytoplasm"/>
    <property type="evidence" value="ECO:0007669"/>
    <property type="project" value="TreeGrafter"/>
</dbReference>
<dbReference type="OMA" id="YKQDGVG"/>
<dbReference type="PANTHER" id="PTHR11808">
    <property type="entry name" value="TRANS-SULFURATION ENZYME FAMILY MEMBER"/>
    <property type="match status" value="1"/>
</dbReference>
<keyword evidence="5 8" id="KW-0663">Pyridoxal phosphate</keyword>
<evidence type="ECO:0000256" key="7">
    <source>
        <dbReference type="ARBA" id="ARBA00029853"/>
    </source>
</evidence>
<dbReference type="SUPFAM" id="SSF53383">
    <property type="entry name" value="PLP-dependent transferases"/>
    <property type="match status" value="1"/>
</dbReference>